<comment type="caution">
    <text evidence="2">The sequence shown here is derived from an EMBL/GenBank/DDBJ whole genome shotgun (WGS) entry which is preliminary data.</text>
</comment>
<dbReference type="OrthoDB" id="8897250at2759"/>
<reference evidence="2" key="1">
    <citation type="submission" date="2022-07" db="EMBL/GenBank/DDBJ databases">
        <title>Chromosome-level genome of Muraenolepis orangiensis.</title>
        <authorList>
            <person name="Kim J."/>
        </authorList>
    </citation>
    <scope>NUCLEOTIDE SEQUENCE</scope>
    <source>
        <strain evidence="2">KU_S4_2022</strain>
        <tissue evidence="2">Muscle</tissue>
    </source>
</reference>
<evidence type="ECO:0000256" key="1">
    <source>
        <dbReference type="SAM" id="MobiDB-lite"/>
    </source>
</evidence>
<feature type="compositionally biased region" description="Basic and acidic residues" evidence="1">
    <location>
        <begin position="47"/>
        <end position="58"/>
    </location>
</feature>
<feature type="compositionally biased region" description="Low complexity" evidence="1">
    <location>
        <begin position="150"/>
        <end position="167"/>
    </location>
</feature>
<dbReference type="AlphaFoldDB" id="A0A9Q0EHX0"/>
<accession>A0A9Q0EHX0</accession>
<feature type="region of interest" description="Disordered" evidence="1">
    <location>
        <begin position="125"/>
        <end position="167"/>
    </location>
</feature>
<evidence type="ECO:0000313" key="2">
    <source>
        <dbReference type="EMBL" id="KAJ3606533.1"/>
    </source>
</evidence>
<keyword evidence="3" id="KW-1185">Reference proteome</keyword>
<name>A0A9Q0EHX0_9TELE</name>
<dbReference type="Proteomes" id="UP001148018">
    <property type="component" value="Unassembled WGS sequence"/>
</dbReference>
<organism evidence="2 3">
    <name type="scientific">Muraenolepis orangiensis</name>
    <name type="common">Patagonian moray cod</name>
    <dbReference type="NCBI Taxonomy" id="630683"/>
    <lineage>
        <taxon>Eukaryota</taxon>
        <taxon>Metazoa</taxon>
        <taxon>Chordata</taxon>
        <taxon>Craniata</taxon>
        <taxon>Vertebrata</taxon>
        <taxon>Euteleostomi</taxon>
        <taxon>Actinopterygii</taxon>
        <taxon>Neopterygii</taxon>
        <taxon>Teleostei</taxon>
        <taxon>Neoteleostei</taxon>
        <taxon>Acanthomorphata</taxon>
        <taxon>Zeiogadaria</taxon>
        <taxon>Gadariae</taxon>
        <taxon>Gadiformes</taxon>
        <taxon>Muraenolepidoidei</taxon>
        <taxon>Muraenolepididae</taxon>
        <taxon>Muraenolepis</taxon>
    </lineage>
</organism>
<sequence>MGKRSQLAQTSLVPLFVPVSALVTELLEFFYVPRAGSASPALPAGKSKPEVGKGDKGKGKAQNENPPPGASNSFTEAQDKAIARWVESKKLLYDMKDKHKALRRQLWEGKAAEYGDKLALAETGELAGSDDSTMAGSLADKPIKEPIKKYTGYPTPRPPSRTTAAED</sequence>
<proteinExistence type="predicted"/>
<evidence type="ECO:0000313" key="3">
    <source>
        <dbReference type="Proteomes" id="UP001148018"/>
    </source>
</evidence>
<feature type="region of interest" description="Disordered" evidence="1">
    <location>
        <begin position="36"/>
        <end position="77"/>
    </location>
</feature>
<gene>
    <name evidence="2" type="ORF">NHX12_026054</name>
</gene>
<protein>
    <submittedName>
        <fullName evidence="2">Uncharacterized protein</fullName>
    </submittedName>
</protein>
<dbReference type="EMBL" id="JANIIK010000042">
    <property type="protein sequence ID" value="KAJ3606533.1"/>
    <property type="molecule type" value="Genomic_DNA"/>
</dbReference>